<keyword evidence="5 7" id="KW-1133">Transmembrane helix</keyword>
<dbReference type="InterPro" id="IPR010656">
    <property type="entry name" value="DctM"/>
</dbReference>
<sequence length="425" mass="45265">MSLAAIALIVVMLVCMIIGVPISWSLILASGASLLLDGSALSIIPQRLFTSMDAFTMLAVPLFLVAGDIMAQGSISRRMVNFADSIFGTIRGGLSVVLLVSCAIFAALTGSALATTAAIGAIMYPAMTERKYPKDYTTALLAIGGTLGPIIPPSIVFIFYAQSSNLSVMKLFMSGIIPGILCCALWSVYAIFVAKKEKLPKEGNFSWKKVGIAFKESFLALLMPVIILGGIYLGIFTATEAAAVAVVYGLCISLFVYRDIKVRDLLPMFKNTAKTTANLMILIAAANVFGYLVAYFGITTSLTALVTKLAPNAVLFMVFSGLLLILCGMFMEATAVVVILCPILHPMAMSYGIDPVMYACFMVFLLCMGIATPPFAPSMFVACGISKEPITKVTKRILPMLAIQLIVGILIAVVPFLSTFLPSLV</sequence>
<gene>
    <name evidence="9" type="ORF">H8716_07850</name>
</gene>
<feature type="transmembrane region" description="Helical" evidence="7">
    <location>
        <begin position="318"/>
        <end position="344"/>
    </location>
</feature>
<evidence type="ECO:0000313" key="9">
    <source>
        <dbReference type="EMBL" id="MBC8572993.1"/>
    </source>
</evidence>
<evidence type="ECO:0000256" key="4">
    <source>
        <dbReference type="ARBA" id="ARBA00022692"/>
    </source>
</evidence>
<evidence type="ECO:0000313" key="10">
    <source>
        <dbReference type="Proteomes" id="UP000657421"/>
    </source>
</evidence>
<evidence type="ECO:0000259" key="8">
    <source>
        <dbReference type="Pfam" id="PF06808"/>
    </source>
</evidence>
<feature type="transmembrane region" description="Helical" evidence="7">
    <location>
        <begin position="48"/>
        <end position="75"/>
    </location>
</feature>
<feature type="transmembrane region" description="Helical" evidence="7">
    <location>
        <begin position="277"/>
        <end position="298"/>
    </location>
</feature>
<dbReference type="PIRSF" id="PIRSF006066">
    <property type="entry name" value="HI0050"/>
    <property type="match status" value="1"/>
</dbReference>
<keyword evidence="4 7" id="KW-0812">Transmembrane</keyword>
<feature type="transmembrane region" description="Helical" evidence="7">
    <location>
        <begin position="356"/>
        <end position="376"/>
    </location>
</feature>
<feature type="transmembrane region" description="Helical" evidence="7">
    <location>
        <begin position="396"/>
        <end position="421"/>
    </location>
</feature>
<feature type="domain" description="TRAP C4-dicarboxylate transport system permease DctM subunit" evidence="8">
    <location>
        <begin position="9"/>
        <end position="415"/>
    </location>
</feature>
<evidence type="ECO:0000256" key="3">
    <source>
        <dbReference type="ARBA" id="ARBA00022519"/>
    </source>
</evidence>
<dbReference type="RefSeq" id="WP_249308021.1">
    <property type="nucleotide sequence ID" value="NZ_JACRSZ010000006.1"/>
</dbReference>
<feature type="transmembrane region" description="Helical" evidence="7">
    <location>
        <begin position="95"/>
        <end position="124"/>
    </location>
</feature>
<comment type="caution">
    <text evidence="9">The sequence shown here is derived from an EMBL/GenBank/DDBJ whole genome shotgun (WGS) entry which is preliminary data.</text>
</comment>
<evidence type="ECO:0000256" key="5">
    <source>
        <dbReference type="ARBA" id="ARBA00022989"/>
    </source>
</evidence>
<comment type="subcellular location">
    <subcellularLocation>
        <location evidence="1">Cell inner membrane</location>
        <topology evidence="1">Multi-pass membrane protein</topology>
    </subcellularLocation>
</comment>
<feature type="transmembrane region" description="Helical" evidence="7">
    <location>
        <begin position="136"/>
        <end position="160"/>
    </location>
</feature>
<keyword evidence="10" id="KW-1185">Reference proteome</keyword>
<dbReference type="Proteomes" id="UP000657421">
    <property type="component" value="Unassembled WGS sequence"/>
</dbReference>
<feature type="transmembrane region" description="Helical" evidence="7">
    <location>
        <begin position="241"/>
        <end position="257"/>
    </location>
</feature>
<dbReference type="NCBIfam" id="TIGR00786">
    <property type="entry name" value="dctM"/>
    <property type="match status" value="1"/>
</dbReference>
<protein>
    <submittedName>
        <fullName evidence="9">TRAP transporter large permease</fullName>
    </submittedName>
</protein>
<dbReference type="PANTHER" id="PTHR33362">
    <property type="entry name" value="SIALIC ACID TRAP TRANSPORTER PERMEASE PROTEIN SIAT-RELATED"/>
    <property type="match status" value="1"/>
</dbReference>
<accession>A0ABR7N9D4</accession>
<feature type="transmembrane region" description="Helical" evidence="7">
    <location>
        <begin position="6"/>
        <end position="36"/>
    </location>
</feature>
<feature type="transmembrane region" description="Helical" evidence="7">
    <location>
        <begin position="172"/>
        <end position="192"/>
    </location>
</feature>
<evidence type="ECO:0000256" key="2">
    <source>
        <dbReference type="ARBA" id="ARBA00022475"/>
    </source>
</evidence>
<dbReference type="PANTHER" id="PTHR33362:SF5">
    <property type="entry name" value="C4-DICARBOXYLATE TRAP TRANSPORTER LARGE PERMEASE PROTEIN DCTM"/>
    <property type="match status" value="1"/>
</dbReference>
<reference evidence="9 10" key="1">
    <citation type="submission" date="2020-08" db="EMBL/GenBank/DDBJ databases">
        <title>Genome public.</title>
        <authorList>
            <person name="Liu C."/>
            <person name="Sun Q."/>
        </authorList>
    </citation>
    <scope>NUCLEOTIDE SEQUENCE [LARGE SCALE GENOMIC DNA]</scope>
    <source>
        <strain evidence="9 10">NSJ-46</strain>
    </source>
</reference>
<dbReference type="Pfam" id="PF06808">
    <property type="entry name" value="DctM"/>
    <property type="match status" value="1"/>
</dbReference>
<evidence type="ECO:0000256" key="7">
    <source>
        <dbReference type="SAM" id="Phobius"/>
    </source>
</evidence>
<name>A0ABR7N9D4_9FIRM</name>
<organism evidence="9 10">
    <name type="scientific">Jingyaoa shaoxingensis</name>
    <dbReference type="NCBI Taxonomy" id="2763671"/>
    <lineage>
        <taxon>Bacteria</taxon>
        <taxon>Bacillati</taxon>
        <taxon>Bacillota</taxon>
        <taxon>Clostridia</taxon>
        <taxon>Lachnospirales</taxon>
        <taxon>Lachnospiraceae</taxon>
        <taxon>Jingyaoa</taxon>
    </lineage>
</organism>
<dbReference type="EMBL" id="JACRSZ010000006">
    <property type="protein sequence ID" value="MBC8572993.1"/>
    <property type="molecule type" value="Genomic_DNA"/>
</dbReference>
<keyword evidence="2" id="KW-1003">Cell membrane</keyword>
<dbReference type="InterPro" id="IPR004681">
    <property type="entry name" value="TRAP_DctM"/>
</dbReference>
<keyword evidence="6 7" id="KW-0472">Membrane</keyword>
<evidence type="ECO:0000256" key="1">
    <source>
        <dbReference type="ARBA" id="ARBA00004429"/>
    </source>
</evidence>
<proteinExistence type="predicted"/>
<keyword evidence="3" id="KW-0997">Cell inner membrane</keyword>
<feature type="transmembrane region" description="Helical" evidence="7">
    <location>
        <begin position="213"/>
        <end position="235"/>
    </location>
</feature>
<evidence type="ECO:0000256" key="6">
    <source>
        <dbReference type="ARBA" id="ARBA00023136"/>
    </source>
</evidence>